<accession>A0A2T3QMT7</accession>
<proteinExistence type="predicted"/>
<evidence type="ECO:0000259" key="1">
    <source>
        <dbReference type="Pfam" id="PF13175"/>
    </source>
</evidence>
<dbReference type="GO" id="GO:0005524">
    <property type="term" value="F:ATP binding"/>
    <property type="evidence" value="ECO:0007669"/>
    <property type="project" value="UniProtKB-KW"/>
</dbReference>
<dbReference type="AlphaFoldDB" id="A0A2T3QMT7"/>
<dbReference type="Proteomes" id="UP000251647">
    <property type="component" value="Unassembled WGS sequence"/>
</dbReference>
<dbReference type="SUPFAM" id="SSF52540">
    <property type="entry name" value="P-loop containing nucleoside triphosphate hydrolases"/>
    <property type="match status" value="1"/>
</dbReference>
<evidence type="ECO:0000313" key="3">
    <source>
        <dbReference type="Proteomes" id="UP000251647"/>
    </source>
</evidence>
<dbReference type="PANTHER" id="PTHR43581">
    <property type="entry name" value="ATP/GTP PHOSPHATASE"/>
    <property type="match status" value="1"/>
</dbReference>
<feature type="domain" description="Endonuclease GajA/Old nuclease/RecF-like AAA" evidence="1">
    <location>
        <begin position="5"/>
        <end position="443"/>
    </location>
</feature>
<reference evidence="2 3" key="1">
    <citation type="submission" date="2018-06" db="EMBL/GenBank/DDBJ databases">
        <authorList>
            <consortium name="Pathogen Informatics"/>
            <person name="Doyle S."/>
        </authorList>
    </citation>
    <scope>NUCLEOTIDE SEQUENCE [LARGE SCALE GENOMIC DNA]</scope>
    <source>
        <strain evidence="2 3">NCTC11647</strain>
    </source>
</reference>
<protein>
    <submittedName>
        <fullName evidence="2">Predicted ATP-binding protein involved in virulence</fullName>
    </submittedName>
</protein>
<sequence length="460" mass="53387">MKRSKIEYVRIEKLYGHKSFDVKFDDNQLIIVGENGLGKSTIINILFYTLTSQWQKLLKYQFKSIEVGVDGKDYKFTFEEIESIYDDASDTPILQLLMKLKSMGLTATQAYNNFTPKLFGQLRNENFSSPSKVRKVLGDLSLSNYSLNDIPQSLVALESALNFHVLYLPTYRRIERDLKQIFPSLEDDLKKYNRYHSSFIRNREHIELVEFGMQDVQSMISSKMNELENEFRSSLETLTSGYLRVILRKEYMQEESLPTYKFNDSELDAIFEKIERDGSFFSSDDLINLRRTAHALNEGSLSSDIDMLSAHLIKQLLNLHKNQLNKEDKVRTFAKLTNSYLKGKKFEFDNKEFRLPLVPDFENSEFILCESPNEIDLGLLSSGEKQIVSLFAHMYLSDFDDYLVIIDEPELSLSVPWQKRLLEDIALTSNCSGLIAVTHSPFIYNNTLKNKAKSLMEFYI</sequence>
<dbReference type="Gene3D" id="3.40.50.300">
    <property type="entry name" value="P-loop containing nucleotide triphosphate hydrolases"/>
    <property type="match status" value="2"/>
</dbReference>
<dbReference type="PANTHER" id="PTHR43581:SF2">
    <property type="entry name" value="EXCINUCLEASE ATPASE SUBUNIT"/>
    <property type="match status" value="1"/>
</dbReference>
<name>A0A2T3QMT7_PHODM</name>
<gene>
    <name evidence="2" type="ORF">NCTC11647_03637</name>
</gene>
<dbReference type="RefSeq" id="WP_005304729.1">
    <property type="nucleotide sequence ID" value="NZ_PYOG01000003.1"/>
</dbReference>
<dbReference type="InterPro" id="IPR027417">
    <property type="entry name" value="P-loop_NTPase"/>
</dbReference>
<keyword evidence="2" id="KW-0067">ATP-binding</keyword>
<evidence type="ECO:0000313" key="2">
    <source>
        <dbReference type="EMBL" id="SPY44687.1"/>
    </source>
</evidence>
<dbReference type="InterPro" id="IPR051396">
    <property type="entry name" value="Bact_Antivir_Def_Nuclease"/>
</dbReference>
<keyword evidence="2" id="KW-0547">Nucleotide-binding</keyword>
<dbReference type="EMBL" id="UATL01000005">
    <property type="protein sequence ID" value="SPY44687.1"/>
    <property type="molecule type" value="Genomic_DNA"/>
</dbReference>
<dbReference type="OrthoDB" id="3322489at2"/>
<dbReference type="Pfam" id="PF13175">
    <property type="entry name" value="AAA_15"/>
    <property type="match status" value="1"/>
</dbReference>
<organism evidence="2 3">
    <name type="scientific">Photobacterium damselae</name>
    <dbReference type="NCBI Taxonomy" id="38293"/>
    <lineage>
        <taxon>Bacteria</taxon>
        <taxon>Pseudomonadati</taxon>
        <taxon>Pseudomonadota</taxon>
        <taxon>Gammaproteobacteria</taxon>
        <taxon>Vibrionales</taxon>
        <taxon>Vibrionaceae</taxon>
        <taxon>Photobacterium</taxon>
    </lineage>
</organism>
<dbReference type="InterPro" id="IPR041685">
    <property type="entry name" value="AAA_GajA/Old/RecF-like"/>
</dbReference>